<name>A0ABQ4R6C4_9HYPH</name>
<dbReference type="PANTHER" id="PTHR42850">
    <property type="entry name" value="METALLOPHOSPHOESTERASE"/>
    <property type="match status" value="1"/>
</dbReference>
<feature type="domain" description="Calcineurin-like phosphoesterase" evidence="2">
    <location>
        <begin position="48"/>
        <end position="228"/>
    </location>
</feature>
<evidence type="ECO:0000259" key="2">
    <source>
        <dbReference type="Pfam" id="PF00149"/>
    </source>
</evidence>
<evidence type="ECO:0000256" key="1">
    <source>
        <dbReference type="SAM" id="MobiDB-lite"/>
    </source>
</evidence>
<dbReference type="InterPro" id="IPR050126">
    <property type="entry name" value="Ap4A_hydrolase"/>
</dbReference>
<accession>A0ABQ4R6C4</accession>
<dbReference type="Pfam" id="PF00149">
    <property type="entry name" value="Metallophos"/>
    <property type="match status" value="1"/>
</dbReference>
<feature type="compositionally biased region" description="Basic and acidic residues" evidence="1">
    <location>
        <begin position="24"/>
        <end position="39"/>
    </location>
</feature>
<dbReference type="InterPro" id="IPR029052">
    <property type="entry name" value="Metallo-depent_PP-like"/>
</dbReference>
<dbReference type="CDD" id="cd00144">
    <property type="entry name" value="MPP_PPP_family"/>
    <property type="match status" value="1"/>
</dbReference>
<dbReference type="PANTHER" id="PTHR42850:SF4">
    <property type="entry name" value="ZINC-DEPENDENT ENDOPOLYPHOSPHATASE"/>
    <property type="match status" value="1"/>
</dbReference>
<evidence type="ECO:0000313" key="3">
    <source>
        <dbReference type="EMBL" id="GJD52354.1"/>
    </source>
</evidence>
<dbReference type="EMBL" id="BPQH01000018">
    <property type="protein sequence ID" value="GJD52354.1"/>
    <property type="molecule type" value="Genomic_DNA"/>
</dbReference>
<gene>
    <name evidence="3" type="primary">apaH_2</name>
    <name evidence="3" type="ORF">OPKNFCMD_5119</name>
</gene>
<feature type="region of interest" description="Disordered" evidence="1">
    <location>
        <begin position="1"/>
        <end position="39"/>
    </location>
</feature>
<keyword evidence="4" id="KW-1185">Reference proteome</keyword>
<dbReference type="Proteomes" id="UP001055167">
    <property type="component" value="Unassembled WGS sequence"/>
</dbReference>
<reference evidence="3" key="1">
    <citation type="journal article" date="2021" name="Front. Microbiol.">
        <title>Comprehensive Comparative Genomics and Phenotyping of Methylobacterium Species.</title>
        <authorList>
            <person name="Alessa O."/>
            <person name="Ogura Y."/>
            <person name="Fujitani Y."/>
            <person name="Takami H."/>
            <person name="Hayashi T."/>
            <person name="Sahin N."/>
            <person name="Tani A."/>
        </authorList>
    </citation>
    <scope>NUCLEOTIDE SEQUENCE</scope>
    <source>
        <strain evidence="3">KCTC 52305</strain>
    </source>
</reference>
<comment type="caution">
    <text evidence="3">The sequence shown here is derived from an EMBL/GenBank/DDBJ whole genome shotgun (WGS) entry which is preliminary data.</text>
</comment>
<proteinExistence type="predicted"/>
<dbReference type="SUPFAM" id="SSF56300">
    <property type="entry name" value="Metallo-dependent phosphatases"/>
    <property type="match status" value="1"/>
</dbReference>
<evidence type="ECO:0000313" key="4">
    <source>
        <dbReference type="Proteomes" id="UP001055167"/>
    </source>
</evidence>
<organism evidence="3 4">
    <name type="scientific">Methylobacterium crusticola</name>
    <dbReference type="NCBI Taxonomy" id="1697972"/>
    <lineage>
        <taxon>Bacteria</taxon>
        <taxon>Pseudomonadati</taxon>
        <taxon>Pseudomonadota</taxon>
        <taxon>Alphaproteobacteria</taxon>
        <taxon>Hyphomicrobiales</taxon>
        <taxon>Methylobacteriaceae</taxon>
        <taxon>Methylobacterium</taxon>
    </lineage>
</organism>
<reference evidence="3" key="2">
    <citation type="submission" date="2021-08" db="EMBL/GenBank/DDBJ databases">
        <authorList>
            <person name="Tani A."/>
            <person name="Ola A."/>
            <person name="Ogura Y."/>
            <person name="Katsura K."/>
            <person name="Hayashi T."/>
        </authorList>
    </citation>
    <scope>NUCLEOTIDE SEQUENCE</scope>
    <source>
        <strain evidence="3">KCTC 52305</strain>
    </source>
</reference>
<dbReference type="Gene3D" id="3.60.21.10">
    <property type="match status" value="1"/>
</dbReference>
<protein>
    <submittedName>
        <fullName evidence="3">Bis(5'-nucleosyl)-tetraphosphatase, symmetrical</fullName>
    </submittedName>
</protein>
<sequence length="260" mass="27747">MLGKLLPRLGRARPASGEGAQDTAGRDAPAREDRARGEAARDDAVTYAVGDIHGCADHLDALLRLIERHRAGRPRRLVFLGDAVDRGPDSARVLATLRALQAREPDAVTCLMGNHEALLLDAVAGRRRDLWIMNGGGAVLASFGVTDPAALPAEVVAWIAGLASLHGDVRRWYVHAGLKPGEPAPDSDLATRLWMREPFLSADHDFGRHVVHGHTPVLDGRPEVRAHRTNLDTGAVFGGPLTAGVFTAHQGPAVDFLQVG</sequence>
<dbReference type="InterPro" id="IPR004843">
    <property type="entry name" value="Calcineurin-like_PHP"/>
</dbReference>